<dbReference type="Gene3D" id="1.10.1200.10">
    <property type="entry name" value="ACP-like"/>
    <property type="match status" value="1"/>
</dbReference>
<keyword evidence="3" id="KW-1185">Reference proteome</keyword>
<dbReference type="SUPFAM" id="SSF47336">
    <property type="entry name" value="ACP-like"/>
    <property type="match status" value="1"/>
</dbReference>
<dbReference type="EMBL" id="VUKA01000010">
    <property type="protein sequence ID" value="KAA2212156.1"/>
    <property type="molecule type" value="Genomic_DNA"/>
</dbReference>
<dbReference type="Pfam" id="PF00550">
    <property type="entry name" value="PP-binding"/>
    <property type="match status" value="1"/>
</dbReference>
<evidence type="ECO:0000313" key="3">
    <source>
        <dbReference type="Proteomes" id="UP000322110"/>
    </source>
</evidence>
<evidence type="ECO:0000259" key="1">
    <source>
        <dbReference type="PROSITE" id="PS50075"/>
    </source>
</evidence>
<dbReference type="Proteomes" id="UP000322110">
    <property type="component" value="Unassembled WGS sequence"/>
</dbReference>
<accession>A0A5B2TCB4</accession>
<dbReference type="InterPro" id="IPR009081">
    <property type="entry name" value="PP-bd_ACP"/>
</dbReference>
<sequence>MSQSEIYIALTEVFQEVFDDDSIVLTPETTADDIEGWDSQAHVSLVVAAESQFGVRFRTADLETLHNVGDFVALIEAKREAVGHG</sequence>
<reference evidence="2 3" key="1">
    <citation type="journal article" date="2015" name="Int. J. Syst. Evol. Microbiol.">
        <title>Roseomonas oryzae sp. nov., isolated from paddy rhizosphere soil.</title>
        <authorList>
            <person name="Ramaprasad E.V."/>
            <person name="Sasikala Ch."/>
            <person name="Ramana Ch.V."/>
        </authorList>
    </citation>
    <scope>NUCLEOTIDE SEQUENCE [LARGE SCALE GENOMIC DNA]</scope>
    <source>
        <strain evidence="2 3">KCTC 42542</strain>
    </source>
</reference>
<evidence type="ECO:0000313" key="2">
    <source>
        <dbReference type="EMBL" id="KAA2212156.1"/>
    </source>
</evidence>
<comment type="caution">
    <text evidence="2">The sequence shown here is derived from an EMBL/GenBank/DDBJ whole genome shotgun (WGS) entry which is preliminary data.</text>
</comment>
<feature type="domain" description="Carrier" evidence="1">
    <location>
        <begin position="1"/>
        <end position="79"/>
    </location>
</feature>
<name>A0A5B2TCB4_9PROT</name>
<dbReference type="AlphaFoldDB" id="A0A5B2TCB4"/>
<dbReference type="InterPro" id="IPR036736">
    <property type="entry name" value="ACP-like_sf"/>
</dbReference>
<protein>
    <submittedName>
        <fullName evidence="2">Acyl carrier protein</fullName>
    </submittedName>
</protein>
<dbReference type="RefSeq" id="WP_149813260.1">
    <property type="nucleotide sequence ID" value="NZ_VUKA01000010.1"/>
</dbReference>
<dbReference type="OrthoDB" id="9811033at2"/>
<proteinExistence type="predicted"/>
<dbReference type="PROSITE" id="PS50075">
    <property type="entry name" value="CARRIER"/>
    <property type="match status" value="1"/>
</dbReference>
<gene>
    <name evidence="2" type="ORF">F0Q34_16030</name>
</gene>
<organism evidence="2 3">
    <name type="scientific">Teichococcus oryzae</name>
    <dbReference type="NCBI Taxonomy" id="1608942"/>
    <lineage>
        <taxon>Bacteria</taxon>
        <taxon>Pseudomonadati</taxon>
        <taxon>Pseudomonadota</taxon>
        <taxon>Alphaproteobacteria</taxon>
        <taxon>Acetobacterales</taxon>
        <taxon>Roseomonadaceae</taxon>
        <taxon>Roseomonas</taxon>
    </lineage>
</organism>